<evidence type="ECO:0000256" key="8">
    <source>
        <dbReference type="SAM" id="Phobius"/>
    </source>
</evidence>
<dbReference type="Pfam" id="PF13231">
    <property type="entry name" value="PMT_2"/>
    <property type="match status" value="1"/>
</dbReference>
<evidence type="ECO:0000256" key="4">
    <source>
        <dbReference type="ARBA" id="ARBA00022679"/>
    </source>
</evidence>
<evidence type="ECO:0000313" key="10">
    <source>
        <dbReference type="EMBL" id="OGD62351.1"/>
    </source>
</evidence>
<dbReference type="EMBL" id="MEZK01000022">
    <property type="protein sequence ID" value="OGD62351.1"/>
    <property type="molecule type" value="Genomic_DNA"/>
</dbReference>
<keyword evidence="5 8" id="KW-0812">Transmembrane</keyword>
<dbReference type="AlphaFoldDB" id="A0A1F5E4X0"/>
<evidence type="ECO:0000313" key="11">
    <source>
        <dbReference type="Proteomes" id="UP000177006"/>
    </source>
</evidence>
<evidence type="ECO:0000259" key="9">
    <source>
        <dbReference type="Pfam" id="PF13231"/>
    </source>
</evidence>
<evidence type="ECO:0000256" key="7">
    <source>
        <dbReference type="ARBA" id="ARBA00023136"/>
    </source>
</evidence>
<evidence type="ECO:0000256" key="5">
    <source>
        <dbReference type="ARBA" id="ARBA00022692"/>
    </source>
</evidence>
<evidence type="ECO:0000256" key="1">
    <source>
        <dbReference type="ARBA" id="ARBA00004651"/>
    </source>
</evidence>
<accession>A0A1F5E4X0</accession>
<comment type="subcellular location">
    <subcellularLocation>
        <location evidence="1">Cell membrane</location>
        <topology evidence="1">Multi-pass membrane protein</topology>
    </subcellularLocation>
</comment>
<evidence type="ECO:0000256" key="2">
    <source>
        <dbReference type="ARBA" id="ARBA00022475"/>
    </source>
</evidence>
<dbReference type="GO" id="GO:0009103">
    <property type="term" value="P:lipopolysaccharide biosynthetic process"/>
    <property type="evidence" value="ECO:0007669"/>
    <property type="project" value="UniProtKB-ARBA"/>
</dbReference>
<evidence type="ECO:0000256" key="3">
    <source>
        <dbReference type="ARBA" id="ARBA00022676"/>
    </source>
</evidence>
<dbReference type="PANTHER" id="PTHR33908">
    <property type="entry name" value="MANNOSYLTRANSFERASE YKCB-RELATED"/>
    <property type="match status" value="1"/>
</dbReference>
<evidence type="ECO:0000256" key="6">
    <source>
        <dbReference type="ARBA" id="ARBA00022989"/>
    </source>
</evidence>
<feature type="transmembrane region" description="Helical" evidence="8">
    <location>
        <begin position="235"/>
        <end position="258"/>
    </location>
</feature>
<name>A0A1F5E4X0_9BACT</name>
<comment type="caution">
    <text evidence="10">The sequence shown here is derived from an EMBL/GenBank/DDBJ whole genome shotgun (WGS) entry which is preliminary data.</text>
</comment>
<keyword evidence="2" id="KW-1003">Cell membrane</keyword>
<gene>
    <name evidence="10" type="ORF">A2160_03825</name>
</gene>
<feature type="transmembrane region" description="Helical" evidence="8">
    <location>
        <begin position="87"/>
        <end position="105"/>
    </location>
</feature>
<dbReference type="InterPro" id="IPR038731">
    <property type="entry name" value="RgtA/B/C-like"/>
</dbReference>
<protein>
    <recommendedName>
        <fullName evidence="9">Glycosyltransferase RgtA/B/C/D-like domain-containing protein</fullName>
    </recommendedName>
</protein>
<feature type="transmembrane region" description="Helical" evidence="8">
    <location>
        <begin position="270"/>
        <end position="286"/>
    </location>
</feature>
<feature type="transmembrane region" description="Helical" evidence="8">
    <location>
        <begin position="141"/>
        <end position="171"/>
    </location>
</feature>
<feature type="transmembrane region" description="Helical" evidence="8">
    <location>
        <begin position="183"/>
        <end position="203"/>
    </location>
</feature>
<keyword evidence="7 8" id="KW-0472">Membrane</keyword>
<feature type="transmembrane region" description="Helical" evidence="8">
    <location>
        <begin position="317"/>
        <end position="337"/>
    </location>
</feature>
<keyword evidence="3" id="KW-0328">Glycosyltransferase</keyword>
<feature type="domain" description="Glycosyltransferase RgtA/B/C/D-like" evidence="9">
    <location>
        <begin position="38"/>
        <end position="187"/>
    </location>
</feature>
<reference evidence="10 11" key="1">
    <citation type="journal article" date="2016" name="Nat. Commun.">
        <title>Thousands of microbial genomes shed light on interconnected biogeochemical processes in an aquifer system.</title>
        <authorList>
            <person name="Anantharaman K."/>
            <person name="Brown C.T."/>
            <person name="Hug L.A."/>
            <person name="Sharon I."/>
            <person name="Castelle C.J."/>
            <person name="Probst A.J."/>
            <person name="Thomas B.C."/>
            <person name="Singh A."/>
            <person name="Wilkins M.J."/>
            <person name="Karaoz U."/>
            <person name="Brodie E.L."/>
            <person name="Williams K.H."/>
            <person name="Hubbard S.S."/>
            <person name="Banfield J.F."/>
        </authorList>
    </citation>
    <scope>NUCLEOTIDE SEQUENCE [LARGE SCALE GENOMIC DNA]</scope>
</reference>
<keyword evidence="4" id="KW-0808">Transferase</keyword>
<proteinExistence type="predicted"/>
<dbReference type="InterPro" id="IPR050297">
    <property type="entry name" value="LipidA_mod_glycosyltrf_83"/>
</dbReference>
<dbReference type="PANTHER" id="PTHR33908:SF11">
    <property type="entry name" value="MEMBRANE PROTEIN"/>
    <property type="match status" value="1"/>
</dbReference>
<organism evidence="10 11">
    <name type="scientific">Candidatus Beckwithbacteria bacterium RBG_13_42_9</name>
    <dbReference type="NCBI Taxonomy" id="1797457"/>
    <lineage>
        <taxon>Bacteria</taxon>
        <taxon>Candidatus Beckwithiibacteriota</taxon>
    </lineage>
</organism>
<dbReference type="GO" id="GO:0016763">
    <property type="term" value="F:pentosyltransferase activity"/>
    <property type="evidence" value="ECO:0007669"/>
    <property type="project" value="TreeGrafter"/>
</dbReference>
<feature type="transmembrane region" description="Helical" evidence="8">
    <location>
        <begin position="110"/>
        <end position="129"/>
    </location>
</feature>
<dbReference type="Proteomes" id="UP000177006">
    <property type="component" value="Unassembled WGS sequence"/>
</dbReference>
<feature type="transmembrane region" description="Helical" evidence="8">
    <location>
        <begin position="57"/>
        <end position="81"/>
    </location>
</feature>
<dbReference type="GO" id="GO:0005886">
    <property type="term" value="C:plasma membrane"/>
    <property type="evidence" value="ECO:0007669"/>
    <property type="project" value="UniProtKB-SubCell"/>
</dbReference>
<keyword evidence="6 8" id="KW-1133">Transmembrane helix</keyword>
<dbReference type="STRING" id="1797457.A2160_03825"/>
<sequence>MFPNQFSASLWGDEAFSAVLSQKPLWEMIRIVSRDTSPPLYYLSEHFWFKIFGNSELAIRSLSFIFHLGTALILFLLAKMLWDKKTALWAAILGFLNPFLFTYAFEGRMYALLALTTTLSFYGYFQAFFGKQKYRFKWKLFYAVTAALALYSHHFAIFAIFVQGIGVLALFINKILKEKLSPVKTFFTLAWPFFLTLFFYIPWLPSLYYQIMLVKGGFWLGKPDFKDLLELTRKFLVGAQTYQLKSLVLTLTILAVLCRRWQLKNMVDKILLFWFLAPLVLTWLISQMTQSIFFDRYMLFAIPATALILVSRRRIFISPLIISLLIVIFIGIDWQYFTHPTKGPFRQLVASVKQEQKPTDALINWNSAAHHLWETKYYGLIAPIYSPGGPLPFFVGTSQMTQDDVVYLPPQNQRIGVITSGPAEEVKLNGYYQSELKQFDGLKVIWLTQNH</sequence>